<evidence type="ECO:0008006" key="5">
    <source>
        <dbReference type="Google" id="ProtNLM"/>
    </source>
</evidence>
<evidence type="ECO:0000256" key="1">
    <source>
        <dbReference type="SAM" id="MobiDB-lite"/>
    </source>
</evidence>
<sequence>MNTTTGHTIPAVVVVLLSTLAARDAYDHRVPNDTHTHTMDCSTQGPRQARRVGSHAPARANPTQTQPKPPE</sequence>
<evidence type="ECO:0000313" key="3">
    <source>
        <dbReference type="EMBL" id="MPC91257.1"/>
    </source>
</evidence>
<dbReference type="AlphaFoldDB" id="A0A5B7JD12"/>
<evidence type="ECO:0000256" key="2">
    <source>
        <dbReference type="SAM" id="SignalP"/>
    </source>
</evidence>
<keyword evidence="2" id="KW-0732">Signal</keyword>
<accession>A0A5B7JD12</accession>
<proteinExistence type="predicted"/>
<dbReference type="EMBL" id="VSRR010087133">
    <property type="protein sequence ID" value="MPC91257.1"/>
    <property type="molecule type" value="Genomic_DNA"/>
</dbReference>
<comment type="caution">
    <text evidence="3">The sequence shown here is derived from an EMBL/GenBank/DDBJ whole genome shotgun (WGS) entry which is preliminary data.</text>
</comment>
<gene>
    <name evidence="3" type="ORF">E2C01_086281</name>
</gene>
<feature type="chain" id="PRO_5023110074" description="Secreted protein" evidence="2">
    <location>
        <begin position="26"/>
        <end position="71"/>
    </location>
</feature>
<protein>
    <recommendedName>
        <fullName evidence="5">Secreted protein</fullName>
    </recommendedName>
</protein>
<evidence type="ECO:0000313" key="4">
    <source>
        <dbReference type="Proteomes" id="UP000324222"/>
    </source>
</evidence>
<feature type="region of interest" description="Disordered" evidence="1">
    <location>
        <begin position="30"/>
        <end position="71"/>
    </location>
</feature>
<name>A0A5B7JD12_PORTR</name>
<keyword evidence="4" id="KW-1185">Reference proteome</keyword>
<dbReference type="Proteomes" id="UP000324222">
    <property type="component" value="Unassembled WGS sequence"/>
</dbReference>
<feature type="signal peptide" evidence="2">
    <location>
        <begin position="1"/>
        <end position="25"/>
    </location>
</feature>
<feature type="compositionally biased region" description="Polar residues" evidence="1">
    <location>
        <begin position="61"/>
        <end position="71"/>
    </location>
</feature>
<organism evidence="3 4">
    <name type="scientific">Portunus trituberculatus</name>
    <name type="common">Swimming crab</name>
    <name type="synonym">Neptunus trituberculatus</name>
    <dbReference type="NCBI Taxonomy" id="210409"/>
    <lineage>
        <taxon>Eukaryota</taxon>
        <taxon>Metazoa</taxon>
        <taxon>Ecdysozoa</taxon>
        <taxon>Arthropoda</taxon>
        <taxon>Crustacea</taxon>
        <taxon>Multicrustacea</taxon>
        <taxon>Malacostraca</taxon>
        <taxon>Eumalacostraca</taxon>
        <taxon>Eucarida</taxon>
        <taxon>Decapoda</taxon>
        <taxon>Pleocyemata</taxon>
        <taxon>Brachyura</taxon>
        <taxon>Eubrachyura</taxon>
        <taxon>Portunoidea</taxon>
        <taxon>Portunidae</taxon>
        <taxon>Portuninae</taxon>
        <taxon>Portunus</taxon>
    </lineage>
</organism>
<reference evidence="3 4" key="1">
    <citation type="submission" date="2019-05" db="EMBL/GenBank/DDBJ databases">
        <title>Another draft genome of Portunus trituberculatus and its Hox gene families provides insights of decapod evolution.</title>
        <authorList>
            <person name="Jeong J.-H."/>
            <person name="Song I."/>
            <person name="Kim S."/>
            <person name="Choi T."/>
            <person name="Kim D."/>
            <person name="Ryu S."/>
            <person name="Kim W."/>
        </authorList>
    </citation>
    <scope>NUCLEOTIDE SEQUENCE [LARGE SCALE GENOMIC DNA]</scope>
    <source>
        <tissue evidence="3">Muscle</tissue>
    </source>
</reference>